<gene>
    <name evidence="2" type="ORF">PSHT_13265</name>
</gene>
<dbReference type="VEuPathDB" id="FungiDB:PSTT_07427"/>
<evidence type="ECO:0000256" key="1">
    <source>
        <dbReference type="SAM" id="MobiDB-lite"/>
    </source>
</evidence>
<protein>
    <submittedName>
        <fullName evidence="2">Uncharacterized protein</fullName>
    </submittedName>
</protein>
<reference evidence="3" key="2">
    <citation type="journal article" date="2018" name="BMC Genomics">
        <title>Genomic insights into host adaptation between the wheat stripe rust pathogen (Puccinia striiformis f. sp. tritici) and the barley stripe rust pathogen (Puccinia striiformis f. sp. hordei).</title>
        <authorList>
            <person name="Xia C."/>
            <person name="Wang M."/>
            <person name="Yin C."/>
            <person name="Cornejo O.E."/>
            <person name="Hulbert S.H."/>
            <person name="Chen X."/>
        </authorList>
    </citation>
    <scope>NUCLEOTIDE SEQUENCE [LARGE SCALE GENOMIC DNA]</scope>
    <source>
        <strain evidence="3">93TX-2</strain>
    </source>
</reference>
<sequence>MGVEWSTEELIKLRAVLLTQTEIQADWNWEKAQQDLNLLSELIGFRFEAYHEPTQAIQRSGLMSFEPDRSTQAQSKLPRFEQTAGRQRRRSADTDYDRSIISAALFLFDHLSGFKSDSLMLNISSLESDQPVLFKLITEFSKVYQARLMIYEFCTSDWAYNKLADWHQSLQTVESINSLLLHPKIHSSNFLYFFGQKKVDFYDDEPRRFERVKELFDQELSRDEEVIEGDGDVQKGSEDGW</sequence>
<comment type="caution">
    <text evidence="2">The sequence shown here is derived from an EMBL/GenBank/DDBJ whole genome shotgun (WGS) entry which is preliminary data.</text>
</comment>
<dbReference type="OrthoDB" id="2495629at2759"/>
<proteinExistence type="predicted"/>
<dbReference type="AlphaFoldDB" id="A0A2S4URS9"/>
<accession>A0A2S4URS9</accession>
<name>A0A2S4URS9_9BASI</name>
<feature type="region of interest" description="Disordered" evidence="1">
    <location>
        <begin position="71"/>
        <end position="91"/>
    </location>
</feature>
<evidence type="ECO:0000313" key="2">
    <source>
        <dbReference type="EMBL" id="POW00023.1"/>
    </source>
</evidence>
<organism evidence="2 3">
    <name type="scientific">Puccinia striiformis</name>
    <dbReference type="NCBI Taxonomy" id="27350"/>
    <lineage>
        <taxon>Eukaryota</taxon>
        <taxon>Fungi</taxon>
        <taxon>Dikarya</taxon>
        <taxon>Basidiomycota</taxon>
        <taxon>Pucciniomycotina</taxon>
        <taxon>Pucciniomycetes</taxon>
        <taxon>Pucciniales</taxon>
        <taxon>Pucciniaceae</taxon>
        <taxon>Puccinia</taxon>
    </lineage>
</organism>
<dbReference type="VEuPathDB" id="FungiDB:PSHT_13265"/>
<evidence type="ECO:0000313" key="3">
    <source>
        <dbReference type="Proteomes" id="UP000238274"/>
    </source>
</evidence>
<keyword evidence="3" id="KW-1185">Reference proteome</keyword>
<dbReference type="Proteomes" id="UP000238274">
    <property type="component" value="Unassembled WGS sequence"/>
</dbReference>
<reference evidence="2 3" key="1">
    <citation type="submission" date="2017-12" db="EMBL/GenBank/DDBJ databases">
        <title>Gene loss provides genomic basis for host adaptation in cereal stripe rust fungi.</title>
        <authorList>
            <person name="Xia C."/>
        </authorList>
    </citation>
    <scope>NUCLEOTIDE SEQUENCE [LARGE SCALE GENOMIC DNA]</scope>
    <source>
        <strain evidence="2 3">93TX-2</strain>
    </source>
</reference>
<dbReference type="EMBL" id="PKSM01000260">
    <property type="protein sequence ID" value="POW00023.1"/>
    <property type="molecule type" value="Genomic_DNA"/>
</dbReference>
<reference evidence="3" key="3">
    <citation type="journal article" date="2018" name="Mol. Plant Microbe Interact.">
        <title>Genome sequence resources for the wheat stripe rust pathogen (Puccinia striiformis f. sp. tritici) and the barley stripe rust pathogen (Puccinia striiformis f. sp. hordei).</title>
        <authorList>
            <person name="Xia C."/>
            <person name="Wang M."/>
            <person name="Yin C."/>
            <person name="Cornejo O.E."/>
            <person name="Hulbert S.H."/>
            <person name="Chen X."/>
        </authorList>
    </citation>
    <scope>NUCLEOTIDE SEQUENCE [LARGE SCALE GENOMIC DNA]</scope>
    <source>
        <strain evidence="3">93TX-2</strain>
    </source>
</reference>